<evidence type="ECO:0000313" key="3">
    <source>
        <dbReference type="EMBL" id="RWX23710.1"/>
    </source>
</evidence>
<dbReference type="InterPro" id="IPR036374">
    <property type="entry name" value="OxRdtase_Mopterin-bd_sf"/>
</dbReference>
<evidence type="ECO:0000313" key="4">
    <source>
        <dbReference type="Proteomes" id="UP000283817"/>
    </source>
</evidence>
<dbReference type="InterPro" id="IPR006311">
    <property type="entry name" value="TAT_signal"/>
</dbReference>
<accession>A0A444HMX1</accession>
<dbReference type="EMBL" id="SBHX01000074">
    <property type="protein sequence ID" value="RWX23710.1"/>
    <property type="molecule type" value="Genomic_DNA"/>
</dbReference>
<feature type="chain" id="PRO_5030093782" evidence="1">
    <location>
        <begin position="21"/>
        <end position="258"/>
    </location>
</feature>
<dbReference type="Pfam" id="PF00174">
    <property type="entry name" value="Oxidored_molyb"/>
    <property type="match status" value="1"/>
</dbReference>
<evidence type="ECO:0000256" key="1">
    <source>
        <dbReference type="SAM" id="SignalP"/>
    </source>
</evidence>
<dbReference type="RefSeq" id="WP_128400447.1">
    <property type="nucleotide sequence ID" value="NZ_CP090090.1"/>
</dbReference>
<dbReference type="InterPro" id="IPR000572">
    <property type="entry name" value="OxRdtase_Mopterin-bd_dom"/>
</dbReference>
<protein>
    <submittedName>
        <fullName evidence="3">Molybdopterin-binding protein</fullName>
    </submittedName>
</protein>
<dbReference type="PANTHER" id="PTHR43032:SF2">
    <property type="entry name" value="BLL0505 PROTEIN"/>
    <property type="match status" value="1"/>
</dbReference>
<feature type="domain" description="Oxidoreductase molybdopterin-binding" evidence="2">
    <location>
        <begin position="93"/>
        <end position="235"/>
    </location>
</feature>
<dbReference type="AlphaFoldDB" id="A0A444HMX1"/>
<comment type="caution">
    <text evidence="3">The sequence shown here is derived from an EMBL/GenBank/DDBJ whole genome shotgun (WGS) entry which is preliminary data.</text>
</comment>
<dbReference type="PANTHER" id="PTHR43032">
    <property type="entry name" value="PROTEIN-METHIONINE-SULFOXIDE REDUCTASE"/>
    <property type="match status" value="1"/>
</dbReference>
<dbReference type="SUPFAM" id="SSF56524">
    <property type="entry name" value="Oxidoreductase molybdopterin-binding domain"/>
    <property type="match status" value="1"/>
</dbReference>
<organism evidence="3 4">
    <name type="scientific">Rhizobium leguminosarum</name>
    <dbReference type="NCBI Taxonomy" id="384"/>
    <lineage>
        <taxon>Bacteria</taxon>
        <taxon>Pseudomonadati</taxon>
        <taxon>Pseudomonadota</taxon>
        <taxon>Alphaproteobacteria</taxon>
        <taxon>Hyphomicrobiales</taxon>
        <taxon>Rhizobiaceae</taxon>
        <taxon>Rhizobium/Agrobacterium group</taxon>
        <taxon>Rhizobium</taxon>
    </lineage>
</organism>
<dbReference type="PROSITE" id="PS51257">
    <property type="entry name" value="PROKAR_LIPOPROTEIN"/>
    <property type="match status" value="1"/>
</dbReference>
<dbReference type="Proteomes" id="UP000283817">
    <property type="component" value="Unassembled WGS sequence"/>
</dbReference>
<dbReference type="PROSITE" id="PS51318">
    <property type="entry name" value="TAT"/>
    <property type="match status" value="1"/>
</dbReference>
<proteinExistence type="predicted"/>
<feature type="signal peptide" evidence="1">
    <location>
        <begin position="1"/>
        <end position="20"/>
    </location>
</feature>
<reference evidence="3 4" key="1">
    <citation type="submission" date="2019-01" db="EMBL/GenBank/DDBJ databases">
        <title>RHIZO-ID as a novel technology for direct rhizobia identification.</title>
        <authorList>
            <person name="De Meyer S.E."/>
        </authorList>
    </citation>
    <scope>NUCLEOTIDE SEQUENCE [LARGE SCALE GENOMIC DNA]</scope>
    <source>
        <strain evidence="3 4">WSM448</strain>
    </source>
</reference>
<gene>
    <name evidence="3" type="ORF">EHI47_30455</name>
</gene>
<name>A0A444HMX1_RHILE</name>
<dbReference type="Gene3D" id="3.90.420.10">
    <property type="entry name" value="Oxidoreductase, molybdopterin-binding domain"/>
    <property type="match status" value="1"/>
</dbReference>
<evidence type="ECO:0000259" key="2">
    <source>
        <dbReference type="Pfam" id="PF00174"/>
    </source>
</evidence>
<keyword evidence="1" id="KW-0732">Signal</keyword>
<sequence>MSRIITRRRFLIGATMTASALGLAGCDALVESDRTKSVLKIAEGFSMKTQRFLLGDDALAREFTEADISPTFRANGTSMPDNARYIDWMNQRFSSWKLEVSGLVDKPMQLSLADLKALPARTQITRHDCVEGWSAIGKWTGVPLGALLQTAGLKPEARYIVFHCADEYEKTLDGSGWYYESIDLIDAFHPQTILAHTMNGRDLEVAHGAPLRLRVERQLGYKQAKYLTGIEAVADLSQLYGGNGGFWEDRGYEWYAGI</sequence>
<dbReference type="CDD" id="cd02108">
    <property type="entry name" value="bact_SO_family_Moco"/>
    <property type="match status" value="1"/>
</dbReference>